<organism evidence="1 2">
    <name type="scientific">Kickxella alabastrina</name>
    <dbReference type="NCBI Taxonomy" id="61397"/>
    <lineage>
        <taxon>Eukaryota</taxon>
        <taxon>Fungi</taxon>
        <taxon>Fungi incertae sedis</taxon>
        <taxon>Zoopagomycota</taxon>
        <taxon>Kickxellomycotina</taxon>
        <taxon>Kickxellomycetes</taxon>
        <taxon>Kickxellales</taxon>
        <taxon>Kickxellaceae</taxon>
        <taxon>Kickxella</taxon>
    </lineage>
</organism>
<name>A0ACC1HVA2_9FUNG</name>
<keyword evidence="1" id="KW-0808">Transferase</keyword>
<keyword evidence="1" id="KW-0418">Kinase</keyword>
<comment type="caution">
    <text evidence="1">The sequence shown here is derived from an EMBL/GenBank/DDBJ whole genome shotgun (WGS) entry which is preliminary data.</text>
</comment>
<reference evidence="1" key="1">
    <citation type="submission" date="2022-07" db="EMBL/GenBank/DDBJ databases">
        <title>Phylogenomic reconstructions and comparative analyses of Kickxellomycotina fungi.</title>
        <authorList>
            <person name="Reynolds N.K."/>
            <person name="Stajich J.E."/>
            <person name="Barry K."/>
            <person name="Grigoriev I.V."/>
            <person name="Crous P."/>
            <person name="Smith M.E."/>
        </authorList>
    </citation>
    <scope>NUCLEOTIDE SEQUENCE</scope>
    <source>
        <strain evidence="1">Benny 63K</strain>
    </source>
</reference>
<keyword evidence="2" id="KW-1185">Reference proteome</keyword>
<protein>
    <submittedName>
        <fullName evidence="1">Serine/threonine-protein kinase rio2</fullName>
        <ecNumber evidence="1">2.7.11.1</ecNumber>
    </submittedName>
</protein>
<dbReference type="Proteomes" id="UP001150581">
    <property type="component" value="Unassembled WGS sequence"/>
</dbReference>
<dbReference type="EC" id="2.7.11.1" evidence="1"/>
<gene>
    <name evidence="1" type="primary">rio2_4</name>
    <name evidence="1" type="ORF">LPJ66_012288</name>
</gene>
<accession>A0ACC1HVA2</accession>
<sequence>RRYNYESALYPKFGLDSNKEFDLDVQVAASGFTKKDQVQLETLMTEFGLDGCDEEQPCDEEFVYSDDENNDSEEDHAEAKGVNADDNIDEEDYDDEDYIIEQDRLGNTIRRKRTEADTQ</sequence>
<dbReference type="EMBL" id="JANBPG010004392">
    <property type="protein sequence ID" value="KAJ1876579.1"/>
    <property type="molecule type" value="Genomic_DNA"/>
</dbReference>
<evidence type="ECO:0000313" key="2">
    <source>
        <dbReference type="Proteomes" id="UP001150581"/>
    </source>
</evidence>
<proteinExistence type="predicted"/>
<feature type="non-terminal residue" evidence="1">
    <location>
        <position position="1"/>
    </location>
</feature>
<evidence type="ECO:0000313" key="1">
    <source>
        <dbReference type="EMBL" id="KAJ1876579.1"/>
    </source>
</evidence>